<dbReference type="EMBL" id="UINC01069981">
    <property type="protein sequence ID" value="SVC03776.1"/>
    <property type="molecule type" value="Genomic_DNA"/>
</dbReference>
<feature type="domain" description="Heat-inducible transcription repressor HrcA C-terminal" evidence="5">
    <location>
        <begin position="114"/>
        <end position="338"/>
    </location>
</feature>
<dbReference type="Gene3D" id="3.30.450.40">
    <property type="match status" value="1"/>
</dbReference>
<evidence type="ECO:0000256" key="2">
    <source>
        <dbReference type="ARBA" id="ARBA00023015"/>
    </source>
</evidence>
<evidence type="ECO:0000256" key="4">
    <source>
        <dbReference type="ARBA" id="ARBA00023163"/>
    </source>
</evidence>
<dbReference type="HAMAP" id="MF_00081">
    <property type="entry name" value="HrcA"/>
    <property type="match status" value="1"/>
</dbReference>
<keyword evidence="1" id="KW-0678">Repressor</keyword>
<dbReference type="InterPro" id="IPR036388">
    <property type="entry name" value="WH-like_DNA-bd_sf"/>
</dbReference>
<dbReference type="InterPro" id="IPR029016">
    <property type="entry name" value="GAF-like_dom_sf"/>
</dbReference>
<dbReference type="Gene3D" id="3.30.390.60">
    <property type="entry name" value="Heat-inducible transcription repressor hrca homolog, domain 3"/>
    <property type="match status" value="1"/>
</dbReference>
<dbReference type="InterPro" id="IPR021153">
    <property type="entry name" value="HrcA_C"/>
</dbReference>
<accession>A0A382IVW8</accession>
<reference evidence="6" key="1">
    <citation type="submission" date="2018-05" db="EMBL/GenBank/DDBJ databases">
        <authorList>
            <person name="Lanie J.A."/>
            <person name="Ng W.-L."/>
            <person name="Kazmierczak K.M."/>
            <person name="Andrzejewski T.M."/>
            <person name="Davidsen T.M."/>
            <person name="Wayne K.J."/>
            <person name="Tettelin H."/>
            <person name="Glass J.I."/>
            <person name="Rusch D."/>
            <person name="Podicherti R."/>
            <person name="Tsui H.-C.T."/>
            <person name="Winkler M.E."/>
        </authorList>
    </citation>
    <scope>NUCLEOTIDE SEQUENCE</scope>
</reference>
<evidence type="ECO:0000313" key="6">
    <source>
        <dbReference type="EMBL" id="SVC03776.1"/>
    </source>
</evidence>
<dbReference type="GO" id="GO:0045892">
    <property type="term" value="P:negative regulation of DNA-templated transcription"/>
    <property type="evidence" value="ECO:0007669"/>
    <property type="project" value="TreeGrafter"/>
</dbReference>
<evidence type="ECO:0000256" key="3">
    <source>
        <dbReference type="ARBA" id="ARBA00023016"/>
    </source>
</evidence>
<gene>
    <name evidence="6" type="ORF">METZ01_LOCUS256630</name>
</gene>
<keyword evidence="2" id="KW-0805">Transcription regulation</keyword>
<feature type="non-terminal residue" evidence="6">
    <location>
        <position position="352"/>
    </location>
</feature>
<sequence length="352" mass="39000">VTPSRSRATRRNKEVSARSQAILVSLVRAYIECGEPISSLWLARHGGFGVSSATVRSALAELEQYGYITRPHTSSGRVPTDLGYRCYVDLLLRDRRKIRRPQQVQTRLRHGTIEDVLTSVSYELSRVSHVLGFALATPNENSAFRHIDFVRLENTRILVVLVSATGYISHKIVSLNENVAVEHLEQAANYLNVEFAGLSLAKVRKGVANHFDEEQARPNSATTLALRLARVAFTNMTPSNALFVQGVSLLLNNVVEGDDRISVPTLQVLFELIEEKTQLVKLLKRYVDGQGLTIIIGAEHSLPDFQNFSLIASTYFDGSQTGCVGVLGPRRMHYSQNIAAVDSVSRSVSRLL</sequence>
<dbReference type="NCBIfam" id="TIGR00331">
    <property type="entry name" value="hrcA"/>
    <property type="match status" value="1"/>
</dbReference>
<keyword evidence="3" id="KW-0346">Stress response</keyword>
<feature type="non-terminal residue" evidence="6">
    <location>
        <position position="1"/>
    </location>
</feature>
<dbReference type="InterPro" id="IPR002571">
    <property type="entry name" value="HrcA"/>
</dbReference>
<evidence type="ECO:0000259" key="5">
    <source>
        <dbReference type="Pfam" id="PF01628"/>
    </source>
</evidence>
<protein>
    <recommendedName>
        <fullName evidence="5">Heat-inducible transcription repressor HrcA C-terminal domain-containing protein</fullName>
    </recommendedName>
</protein>
<dbReference type="InterPro" id="IPR036390">
    <property type="entry name" value="WH_DNA-bd_sf"/>
</dbReference>
<dbReference type="InterPro" id="IPR023120">
    <property type="entry name" value="WHTH_transcript_rep_HrcA_IDD"/>
</dbReference>
<dbReference type="SUPFAM" id="SSF46785">
    <property type="entry name" value="Winged helix' DNA-binding domain"/>
    <property type="match status" value="1"/>
</dbReference>
<name>A0A382IVW8_9ZZZZ</name>
<dbReference type="PIRSF" id="PIRSF005485">
    <property type="entry name" value="HrcA"/>
    <property type="match status" value="1"/>
</dbReference>
<dbReference type="GO" id="GO:0003677">
    <property type="term" value="F:DNA binding"/>
    <property type="evidence" value="ECO:0007669"/>
    <property type="project" value="InterPro"/>
</dbReference>
<dbReference type="Gene3D" id="1.10.10.10">
    <property type="entry name" value="Winged helix-like DNA-binding domain superfamily/Winged helix DNA-binding domain"/>
    <property type="match status" value="1"/>
</dbReference>
<dbReference type="AlphaFoldDB" id="A0A382IVW8"/>
<proteinExistence type="inferred from homology"/>
<organism evidence="6">
    <name type="scientific">marine metagenome</name>
    <dbReference type="NCBI Taxonomy" id="408172"/>
    <lineage>
        <taxon>unclassified sequences</taxon>
        <taxon>metagenomes</taxon>
        <taxon>ecological metagenomes</taxon>
    </lineage>
</organism>
<dbReference type="PANTHER" id="PTHR34824">
    <property type="entry name" value="HEAT-INDUCIBLE TRANSCRIPTION REPRESSOR HRCA"/>
    <property type="match status" value="1"/>
</dbReference>
<dbReference type="SUPFAM" id="SSF55781">
    <property type="entry name" value="GAF domain-like"/>
    <property type="match status" value="1"/>
</dbReference>
<evidence type="ECO:0000256" key="1">
    <source>
        <dbReference type="ARBA" id="ARBA00022491"/>
    </source>
</evidence>
<dbReference type="PANTHER" id="PTHR34824:SF1">
    <property type="entry name" value="HEAT-INDUCIBLE TRANSCRIPTION REPRESSOR HRCA"/>
    <property type="match status" value="1"/>
</dbReference>
<keyword evidence="4" id="KW-0804">Transcription</keyword>
<dbReference type="Pfam" id="PF01628">
    <property type="entry name" value="HrcA"/>
    <property type="match status" value="1"/>
</dbReference>